<evidence type="ECO:0000313" key="1">
    <source>
        <dbReference type="Proteomes" id="UP000189705"/>
    </source>
</evidence>
<dbReference type="CTD" id="55819"/>
<sequence>MCKLNILKALGIVPNVPCTDNIAFDMERLTRGQPPNRRSALGDFANDSSLSLEPLRTSGMSQLPQDGELTPRSGEINIAVTSGHFFHRNSLSPRSLVYESEFSTIEPVLDIYDENKT</sequence>
<keyword evidence="1" id="KW-1185">Reference proteome</keyword>
<dbReference type="RefSeq" id="XP_025063669.1">
    <property type="nucleotide sequence ID" value="XM_025207884.1"/>
</dbReference>
<reference evidence="2" key="1">
    <citation type="submission" date="2025-08" db="UniProtKB">
        <authorList>
            <consortium name="RefSeq"/>
        </authorList>
    </citation>
    <scope>IDENTIFICATION</scope>
</reference>
<evidence type="ECO:0000313" key="2">
    <source>
        <dbReference type="RefSeq" id="XP_025063669.1"/>
    </source>
</evidence>
<accession>A0A3Q0GV77</accession>
<gene>
    <name evidence="2" type="primary">RNF130</name>
</gene>
<name>A0A3Q0GV77_ALLSI</name>
<dbReference type="GeneID" id="102373150"/>
<protein>
    <submittedName>
        <fullName evidence="2">E3 ubiquitin-protein ligase RNF130 isoform X2</fullName>
    </submittedName>
</protein>
<proteinExistence type="predicted"/>
<dbReference type="Proteomes" id="UP000189705">
    <property type="component" value="Unplaced"/>
</dbReference>
<organism evidence="1 2">
    <name type="scientific">Alligator sinensis</name>
    <name type="common">Chinese alligator</name>
    <dbReference type="NCBI Taxonomy" id="38654"/>
    <lineage>
        <taxon>Eukaryota</taxon>
        <taxon>Metazoa</taxon>
        <taxon>Chordata</taxon>
        <taxon>Craniata</taxon>
        <taxon>Vertebrata</taxon>
        <taxon>Euteleostomi</taxon>
        <taxon>Archelosauria</taxon>
        <taxon>Archosauria</taxon>
        <taxon>Crocodylia</taxon>
        <taxon>Alligatoridae</taxon>
        <taxon>Alligatorinae</taxon>
        <taxon>Alligator</taxon>
    </lineage>
</organism>
<dbReference type="AlphaFoldDB" id="A0A3Q0GV77"/>